<dbReference type="RefSeq" id="WP_143879711.1">
    <property type="nucleotide sequence ID" value="NZ_BAABLZ010000001.1"/>
</dbReference>
<keyword evidence="2" id="KW-1185">Reference proteome</keyword>
<gene>
    <name evidence="1" type="ORF">FNZ56_10080</name>
</gene>
<dbReference type="Proteomes" id="UP000315891">
    <property type="component" value="Chromosome"/>
</dbReference>
<evidence type="ECO:0000313" key="2">
    <source>
        <dbReference type="Proteomes" id="UP000315891"/>
    </source>
</evidence>
<proteinExistence type="predicted"/>
<dbReference type="EMBL" id="CP041742">
    <property type="protein sequence ID" value="QDQ74202.1"/>
    <property type="molecule type" value="Genomic_DNA"/>
</dbReference>
<organism evidence="1 2">
    <name type="scientific">Pseudoluteimonas lycopersici</name>
    <dbReference type="NCBI Taxonomy" id="1324796"/>
    <lineage>
        <taxon>Bacteria</taxon>
        <taxon>Pseudomonadati</taxon>
        <taxon>Pseudomonadota</taxon>
        <taxon>Gammaproteobacteria</taxon>
        <taxon>Lysobacterales</taxon>
        <taxon>Lysobacteraceae</taxon>
        <taxon>Pseudoluteimonas</taxon>
    </lineage>
</organism>
<name>A0A516V6R1_9GAMM</name>
<reference evidence="1 2" key="1">
    <citation type="submission" date="2019-07" db="EMBL/GenBank/DDBJ databases">
        <title>Lysobacter weifangensis sp. nov., isolated from bensulfuron-methyl contaminated farmland soil.</title>
        <authorList>
            <person name="Zhao H."/>
        </authorList>
    </citation>
    <scope>NUCLEOTIDE SEQUENCE [LARGE SCALE GENOMIC DNA]</scope>
    <source>
        <strain evidence="1 2">CC-Bw-6</strain>
    </source>
</reference>
<protein>
    <submittedName>
        <fullName evidence="1">Uncharacterized protein</fullName>
    </submittedName>
</protein>
<evidence type="ECO:0000313" key="1">
    <source>
        <dbReference type="EMBL" id="QDQ74202.1"/>
    </source>
</evidence>
<accession>A0A516V6R1</accession>
<dbReference type="AlphaFoldDB" id="A0A516V6R1"/>
<sequence>MRCWGSLTLTPTYAGFISAAIASNRTPKGFMNYFMRGGEEGWRAAQLGLVKAGFKVSVTTLKDGGNLQILTGALRDGTSIEVRNFSAGGGKSYLTIQITQAGSLIKQKFRWELH</sequence>